<protein>
    <submittedName>
        <fullName evidence="2">ABC-2 type transporter</fullName>
    </submittedName>
</protein>
<feature type="transmembrane region" description="Helical" evidence="1">
    <location>
        <begin position="20"/>
        <end position="40"/>
    </location>
</feature>
<gene>
    <name evidence="2" type="ordered locus">HacjB3_15481</name>
    <name evidence="3" type="ORF">C497_01775</name>
</gene>
<dbReference type="RefSeq" id="WP_008414018.1">
    <property type="nucleotide sequence ID" value="NC_014298.1"/>
</dbReference>
<feature type="transmembrane region" description="Helical" evidence="1">
    <location>
        <begin position="65"/>
        <end position="82"/>
    </location>
</feature>
<organism evidence="2 4">
    <name type="scientific">Halalkalicoccus jeotgali (strain DSM 18796 / CECT 7217 / JCM 14584 / KCTC 4019 / B3)</name>
    <dbReference type="NCBI Taxonomy" id="795797"/>
    <lineage>
        <taxon>Archaea</taxon>
        <taxon>Methanobacteriati</taxon>
        <taxon>Methanobacteriota</taxon>
        <taxon>Stenosarchaea group</taxon>
        <taxon>Halobacteria</taxon>
        <taxon>Halobacteriales</taxon>
        <taxon>Halococcaceae</taxon>
        <taxon>Halalkalicoccus</taxon>
    </lineage>
</organism>
<dbReference type="GO" id="GO:0005886">
    <property type="term" value="C:plasma membrane"/>
    <property type="evidence" value="ECO:0007669"/>
    <property type="project" value="UniProtKB-SubCell"/>
</dbReference>
<dbReference type="Proteomes" id="UP000000390">
    <property type="component" value="Plasmid 1"/>
</dbReference>
<dbReference type="Proteomes" id="UP000011645">
    <property type="component" value="Unassembled WGS sequence"/>
</dbReference>
<feature type="transmembrane region" description="Helical" evidence="1">
    <location>
        <begin position="178"/>
        <end position="202"/>
    </location>
</feature>
<evidence type="ECO:0000313" key="4">
    <source>
        <dbReference type="Proteomes" id="UP000000390"/>
    </source>
</evidence>
<accession>D8JB03</accession>
<dbReference type="OrthoDB" id="86287at2157"/>
<dbReference type="eggNOG" id="arCOG02438">
    <property type="taxonomic scope" value="Archaea"/>
</dbReference>
<evidence type="ECO:0000313" key="3">
    <source>
        <dbReference type="EMBL" id="ELY41449.1"/>
    </source>
</evidence>
<dbReference type="PANTHER" id="PTHR43471">
    <property type="entry name" value="ABC TRANSPORTER PERMEASE"/>
    <property type="match status" value="1"/>
</dbReference>
<keyword evidence="1" id="KW-1133">Transmembrane helix</keyword>
<name>D8JB03_HALJB</name>
<reference evidence="2 4" key="1">
    <citation type="journal article" date="2010" name="J. Bacteriol.">
        <title>Complete genome sequence of Halalkalicoccus jeotgali B3(T), an extremely halophilic archaeon.</title>
        <authorList>
            <person name="Roh S.W."/>
            <person name="Nam Y.D."/>
            <person name="Nam S.H."/>
            <person name="Choi S.H."/>
            <person name="Park H.S."/>
            <person name="Bae J.W."/>
        </authorList>
    </citation>
    <scope>NUCLEOTIDE SEQUENCE [LARGE SCALE GENOMIC DNA]</scope>
    <source>
        <strain evidence="2">B3</strain>
        <strain evidence="4">DSM 18796 / CECT 7217 / JCM 14584 / KCTC 4019 / B3</strain>
        <plasmid evidence="4">1</plasmid>
    </source>
</reference>
<feature type="transmembrane region" description="Helical" evidence="1">
    <location>
        <begin position="103"/>
        <end position="132"/>
    </location>
</feature>
<sequence length="280" mass="30284">MSLVAVTRKEYLDSIRSYTLIGLIILFVVFTTFLAGIQWIPDLSGTSPSGDVNTLALLNSMRQPALYLVPLVGIMVGYKAIAGERSSGSIRLILGLPNTRREVFFGKLLGQTAVVSTAILAGYGAAALVALVSYDSFALVEFGLYTLLTLLYALACVSIAIGFSASMRSRTRALAGAVTMYSVILLFWDGITALLQTAIIGYEVPVGEQPAWLAIFSSLNPSTAFAHAARAILPAYREITLFPYLETNIWVDWYGFVVLALWIVIPGAIGYLCFSRADID</sequence>
<dbReference type="Pfam" id="PF12679">
    <property type="entry name" value="ABC2_membrane_2"/>
    <property type="match status" value="1"/>
</dbReference>
<dbReference type="AlphaFoldDB" id="D8JB03"/>
<dbReference type="GeneID" id="31807678"/>
<dbReference type="EMBL" id="CP002063">
    <property type="protein sequence ID" value="ADJ16456.1"/>
    <property type="molecule type" value="Genomic_DNA"/>
</dbReference>
<dbReference type="KEGG" id="hje:HacjB3_15481"/>
<evidence type="ECO:0000313" key="5">
    <source>
        <dbReference type="Proteomes" id="UP000011645"/>
    </source>
</evidence>
<dbReference type="GO" id="GO:0140359">
    <property type="term" value="F:ABC-type transporter activity"/>
    <property type="evidence" value="ECO:0007669"/>
    <property type="project" value="InterPro"/>
</dbReference>
<keyword evidence="1" id="KW-0812">Transmembrane</keyword>
<keyword evidence="5" id="KW-1185">Reference proteome</keyword>
<evidence type="ECO:0000256" key="1">
    <source>
        <dbReference type="SAM" id="Phobius"/>
    </source>
</evidence>
<feature type="transmembrane region" description="Helical" evidence="1">
    <location>
        <begin position="144"/>
        <end position="166"/>
    </location>
</feature>
<evidence type="ECO:0000313" key="2">
    <source>
        <dbReference type="EMBL" id="ADJ16456.1"/>
    </source>
</evidence>
<dbReference type="EMBL" id="AOHV01000005">
    <property type="protein sequence ID" value="ELY41449.1"/>
    <property type="molecule type" value="Genomic_DNA"/>
</dbReference>
<reference evidence="3 5" key="2">
    <citation type="journal article" date="2014" name="PLoS Genet.">
        <title>Phylogenetically driven sequencing of extremely halophilic archaea reveals strategies for static and dynamic osmo-response.</title>
        <authorList>
            <person name="Becker E.A."/>
            <person name="Seitzer P.M."/>
            <person name="Tritt A."/>
            <person name="Larsen D."/>
            <person name="Krusor M."/>
            <person name="Yao A.I."/>
            <person name="Wu D."/>
            <person name="Madern D."/>
            <person name="Eisen J.A."/>
            <person name="Darling A.E."/>
            <person name="Facciotti M.T."/>
        </authorList>
    </citation>
    <scope>NUCLEOTIDE SEQUENCE [LARGE SCALE GENOMIC DNA]</scope>
    <source>
        <strain evidence="3">B3</strain>
        <strain evidence="5">DSM 18796 / CECT 7217 / JCM 14584 / KCTC 4019 / B3</strain>
    </source>
</reference>
<geneLocation type="plasmid" evidence="2 4">
    <name>1</name>
</geneLocation>
<keyword evidence="2" id="KW-0614">Plasmid</keyword>
<feature type="transmembrane region" description="Helical" evidence="1">
    <location>
        <begin position="253"/>
        <end position="274"/>
    </location>
</feature>
<dbReference type="HOGENOM" id="CLU_071765_0_1_2"/>
<dbReference type="PANTHER" id="PTHR43471:SF1">
    <property type="entry name" value="ABC TRANSPORTER PERMEASE PROTEIN NOSY-RELATED"/>
    <property type="match status" value="1"/>
</dbReference>
<proteinExistence type="predicted"/>
<keyword evidence="1" id="KW-0472">Membrane</keyword>